<feature type="domain" description="Ig-like" evidence="7">
    <location>
        <begin position="221"/>
        <end position="317"/>
    </location>
</feature>
<proteinExistence type="predicted"/>
<dbReference type="PROSITE" id="PS50835">
    <property type="entry name" value="IG_LIKE"/>
    <property type="match status" value="2"/>
</dbReference>
<keyword evidence="3" id="KW-0732">Signal</keyword>
<reference evidence="8 9" key="1">
    <citation type="submission" date="2024-06" db="EMBL/GenBank/DDBJ databases">
        <title>The draft genome of Grus japonensis, version 3.</title>
        <authorList>
            <person name="Nabeshima K."/>
            <person name="Suzuki S."/>
            <person name="Onuma M."/>
        </authorList>
    </citation>
    <scope>NUCLEOTIDE SEQUENCE [LARGE SCALE GENOMIC DNA]</scope>
    <source>
        <strain evidence="8 9">451A</strain>
    </source>
</reference>
<dbReference type="Proteomes" id="UP001623348">
    <property type="component" value="Unassembled WGS sequence"/>
</dbReference>
<dbReference type="Pfam" id="PF07686">
    <property type="entry name" value="V-set"/>
    <property type="match status" value="3"/>
</dbReference>
<dbReference type="FunFam" id="2.60.40.10:FF:000370">
    <property type="entry name" value="CMRF35-like molecule 1"/>
    <property type="match status" value="1"/>
</dbReference>
<keyword evidence="9" id="KW-1185">Reference proteome</keyword>
<dbReference type="InterPro" id="IPR013106">
    <property type="entry name" value="Ig_V-set"/>
</dbReference>
<dbReference type="InterPro" id="IPR007110">
    <property type="entry name" value="Ig-like_dom"/>
</dbReference>
<evidence type="ECO:0000256" key="2">
    <source>
        <dbReference type="ARBA" id="ARBA00022692"/>
    </source>
</evidence>
<dbReference type="Gene3D" id="2.60.40.10">
    <property type="entry name" value="Immunoglobulins"/>
    <property type="match status" value="3"/>
</dbReference>
<evidence type="ECO:0000256" key="5">
    <source>
        <dbReference type="ARBA" id="ARBA00023157"/>
    </source>
</evidence>
<keyword evidence="5" id="KW-1015">Disulfide bond</keyword>
<dbReference type="InterPro" id="IPR050671">
    <property type="entry name" value="CD300_family_receptors"/>
</dbReference>
<dbReference type="PANTHER" id="PTHR11860">
    <property type="entry name" value="POLYMERIC-IMMUNOGLOBULIN RECEPTOR"/>
    <property type="match status" value="1"/>
</dbReference>
<dbReference type="PANTHER" id="PTHR11860:SF87">
    <property type="entry name" value="CMRF35-LIKE MOLECULE 8"/>
    <property type="match status" value="1"/>
</dbReference>
<dbReference type="SUPFAM" id="SSF48726">
    <property type="entry name" value="Immunoglobulin"/>
    <property type="match status" value="3"/>
</dbReference>
<dbReference type="CDD" id="cd05716">
    <property type="entry name" value="IgV_pIgR_like"/>
    <property type="match status" value="2"/>
</dbReference>
<dbReference type="InterPro" id="IPR013783">
    <property type="entry name" value="Ig-like_fold"/>
</dbReference>
<protein>
    <submittedName>
        <fullName evidence="8">CMRF35-like molecule 5</fullName>
    </submittedName>
</protein>
<accession>A0ABC9XK47</accession>
<evidence type="ECO:0000256" key="6">
    <source>
        <dbReference type="SAM" id="Phobius"/>
    </source>
</evidence>
<keyword evidence="2 6" id="KW-0812">Transmembrane</keyword>
<feature type="transmembrane region" description="Helical" evidence="6">
    <location>
        <begin position="352"/>
        <end position="376"/>
    </location>
</feature>
<dbReference type="EMBL" id="BAAFJT010000018">
    <property type="protein sequence ID" value="GAB0197762.1"/>
    <property type="molecule type" value="Genomic_DNA"/>
</dbReference>
<evidence type="ECO:0000259" key="7">
    <source>
        <dbReference type="PROSITE" id="PS50835"/>
    </source>
</evidence>
<dbReference type="InterPro" id="IPR003599">
    <property type="entry name" value="Ig_sub"/>
</dbReference>
<evidence type="ECO:0000256" key="1">
    <source>
        <dbReference type="ARBA" id="ARBA00004370"/>
    </source>
</evidence>
<organism evidence="8 9">
    <name type="scientific">Grus japonensis</name>
    <name type="common">Japanese crane</name>
    <name type="synonym">Red-crowned crane</name>
    <dbReference type="NCBI Taxonomy" id="30415"/>
    <lineage>
        <taxon>Eukaryota</taxon>
        <taxon>Metazoa</taxon>
        <taxon>Chordata</taxon>
        <taxon>Craniata</taxon>
        <taxon>Vertebrata</taxon>
        <taxon>Euteleostomi</taxon>
        <taxon>Archelosauria</taxon>
        <taxon>Archosauria</taxon>
        <taxon>Dinosauria</taxon>
        <taxon>Saurischia</taxon>
        <taxon>Theropoda</taxon>
        <taxon>Coelurosauria</taxon>
        <taxon>Aves</taxon>
        <taxon>Neognathae</taxon>
        <taxon>Neoaves</taxon>
        <taxon>Gruiformes</taxon>
        <taxon>Gruidae</taxon>
        <taxon>Grus</taxon>
    </lineage>
</organism>
<evidence type="ECO:0000313" key="8">
    <source>
        <dbReference type="EMBL" id="GAB0197762.1"/>
    </source>
</evidence>
<feature type="domain" description="Ig-like" evidence="7">
    <location>
        <begin position="93"/>
        <end position="204"/>
    </location>
</feature>
<name>A0ABC9XK47_GRUJA</name>
<evidence type="ECO:0000256" key="4">
    <source>
        <dbReference type="ARBA" id="ARBA00023136"/>
    </source>
</evidence>
<sequence length="379" mass="41754">MLSLRCWYPRGYEGYYKYWCGGASRDSCSKVVEAASREVVQQHGQVCIQDNHIFCVVLLTMKDVSEVDAGSYWCGVERTGRDLMELVTVRVVPGGWAVTGPARVTAKQGGSLAVSCSYKPGYKLYPKYWCRPSFLWFCFTYIAQTNGSEVTVTQGRVSIRDNHATHSFTVTLSNVKLGDTGWYSCGVGSSLWFSLWHATKVTVSAGCWAVTGPGTVRGFLGGSLSVTCTYEASQQTKPKFWCKPATFRTCAEDIVITSELETVVRRDRFSIRDNRTRRVFTVTVEGLTLEDAGTYRCGVRTSIIQRDESHEVKVIVSPAPKHSPATTLPPTTPRPPVVVPDAPPETRGPFRYFPVLAGLQVLALLAMSGAVLWVSLRGG</sequence>
<comment type="subcellular location">
    <subcellularLocation>
        <location evidence="1">Membrane</location>
    </subcellularLocation>
</comment>
<gene>
    <name evidence="8" type="ORF">GRJ2_002241600</name>
</gene>
<keyword evidence="4 6" id="KW-0472">Membrane</keyword>
<dbReference type="GO" id="GO:0016020">
    <property type="term" value="C:membrane"/>
    <property type="evidence" value="ECO:0007669"/>
    <property type="project" value="UniProtKB-SubCell"/>
</dbReference>
<dbReference type="AlphaFoldDB" id="A0ABC9XK47"/>
<comment type="caution">
    <text evidence="8">The sequence shown here is derived from an EMBL/GenBank/DDBJ whole genome shotgun (WGS) entry which is preliminary data.</text>
</comment>
<dbReference type="SMART" id="SM00409">
    <property type="entry name" value="IG"/>
    <property type="match status" value="3"/>
</dbReference>
<keyword evidence="6" id="KW-1133">Transmembrane helix</keyword>
<evidence type="ECO:0000313" key="9">
    <source>
        <dbReference type="Proteomes" id="UP001623348"/>
    </source>
</evidence>
<evidence type="ECO:0000256" key="3">
    <source>
        <dbReference type="ARBA" id="ARBA00022729"/>
    </source>
</evidence>
<dbReference type="InterPro" id="IPR036179">
    <property type="entry name" value="Ig-like_dom_sf"/>
</dbReference>